<dbReference type="SUPFAM" id="SSF51445">
    <property type="entry name" value="(Trans)glycosidases"/>
    <property type="match status" value="1"/>
</dbReference>
<organism evidence="3 4">
    <name type="scientific">Triparma laevis f. longispina</name>
    <dbReference type="NCBI Taxonomy" id="1714387"/>
    <lineage>
        <taxon>Eukaryota</taxon>
        <taxon>Sar</taxon>
        <taxon>Stramenopiles</taxon>
        <taxon>Ochrophyta</taxon>
        <taxon>Bolidophyceae</taxon>
        <taxon>Parmales</taxon>
        <taxon>Triparmaceae</taxon>
        <taxon>Triparma</taxon>
    </lineage>
</organism>
<feature type="domain" description="Glycoside hydrolase family 2 catalytic" evidence="2">
    <location>
        <begin position="182"/>
        <end position="240"/>
    </location>
</feature>
<sequence>MRFLKTAILLLSIPTSVASSHCHENCLQSARRCLKVDDNLMVIRSCKRESANCRDSCRKAGHDDNPVGLPAPLPFPDKHVPGAILHQHEGAAGLARVGQDGETLPILPVGYYQYTINQPHDTTLANEEVIHSMSLTAPYVSSASPDQKWFDDMDAFLDRAHALNFLVHFQLIAFETLDNSDSVMANMTVQINHFKDHPAIFAWYLADEPDGQGIEPSLLQPKYDLIRQLDPTRPVSMVFCAGGAANYLSMLDLIMVDPYPIPGSHAATVDDTLKSVAVLGKPIMMVPQAFGGGENWSRGPSIREERLMTYLGLLNDVVAIQYFVRSTGAFPYAPNAWNEIRKVSGEISMLTSALAGGTRIKDITADNDNISVGAWTDRDDSVVLVVANIGQEGLKSSGMFTVEIPFADADSVISQFEDSESVDFSSDGKTVTIMDYLRNYDTRVYRIEKTKQTNKITDDDNMVYNPSFDVALVPGIIDGNYVSPGSDDGATFAQDGRISTNGRNSLRLSNPVSDQGAGFSIAPYTIGDWGHGLDGSSKFKFSVNLKGAEGGEEVTFSFTNTIFDIDEAQVVKLTSEWQAFELTLTTIEEPVCPYGCRSWLSYALTTAGTVWLDELSLVAA</sequence>
<dbReference type="InterPro" id="IPR017853">
    <property type="entry name" value="GH"/>
</dbReference>
<keyword evidence="1" id="KW-0732">Signal</keyword>
<feature type="chain" id="PRO_5040935028" description="Glycoside hydrolase family 2 catalytic domain-containing protein" evidence="1">
    <location>
        <begin position="20"/>
        <end position="620"/>
    </location>
</feature>
<dbReference type="Proteomes" id="UP001165122">
    <property type="component" value="Unassembled WGS sequence"/>
</dbReference>
<dbReference type="OrthoDB" id="2338662at2759"/>
<evidence type="ECO:0000313" key="3">
    <source>
        <dbReference type="EMBL" id="GMH64059.1"/>
    </source>
</evidence>
<feature type="signal peptide" evidence="1">
    <location>
        <begin position="1"/>
        <end position="19"/>
    </location>
</feature>
<dbReference type="AlphaFoldDB" id="A0A9W7A8Y6"/>
<comment type="caution">
    <text evidence="3">The sequence shown here is derived from an EMBL/GenBank/DDBJ whole genome shotgun (WGS) entry which is preliminary data.</text>
</comment>
<evidence type="ECO:0000313" key="4">
    <source>
        <dbReference type="Proteomes" id="UP001165122"/>
    </source>
</evidence>
<name>A0A9W7A8Y6_9STRA</name>
<evidence type="ECO:0000259" key="2">
    <source>
        <dbReference type="Pfam" id="PF02836"/>
    </source>
</evidence>
<dbReference type="Gene3D" id="2.60.120.260">
    <property type="entry name" value="Galactose-binding domain-like"/>
    <property type="match status" value="1"/>
</dbReference>
<dbReference type="Pfam" id="PF02836">
    <property type="entry name" value="Glyco_hydro_2_C"/>
    <property type="match status" value="1"/>
</dbReference>
<protein>
    <recommendedName>
        <fullName evidence="2">Glycoside hydrolase family 2 catalytic domain-containing protein</fullName>
    </recommendedName>
</protein>
<keyword evidence="4" id="KW-1185">Reference proteome</keyword>
<accession>A0A9W7A8Y6</accession>
<proteinExistence type="predicted"/>
<reference evidence="4" key="1">
    <citation type="journal article" date="2023" name="Commun. Biol.">
        <title>Genome analysis of Parmales, the sister group of diatoms, reveals the evolutionary specialization of diatoms from phago-mixotrophs to photoautotrophs.</title>
        <authorList>
            <person name="Ban H."/>
            <person name="Sato S."/>
            <person name="Yoshikawa S."/>
            <person name="Yamada K."/>
            <person name="Nakamura Y."/>
            <person name="Ichinomiya M."/>
            <person name="Sato N."/>
            <person name="Blanc-Mathieu R."/>
            <person name="Endo H."/>
            <person name="Kuwata A."/>
            <person name="Ogata H."/>
        </authorList>
    </citation>
    <scope>NUCLEOTIDE SEQUENCE [LARGE SCALE GENOMIC DNA]</scope>
    <source>
        <strain evidence="4">NIES 3700</strain>
    </source>
</reference>
<dbReference type="EMBL" id="BRXW01000539">
    <property type="protein sequence ID" value="GMH64059.1"/>
    <property type="molecule type" value="Genomic_DNA"/>
</dbReference>
<dbReference type="InterPro" id="IPR006103">
    <property type="entry name" value="Glyco_hydro_2_cat"/>
</dbReference>
<dbReference type="Gene3D" id="3.20.20.80">
    <property type="entry name" value="Glycosidases"/>
    <property type="match status" value="1"/>
</dbReference>
<dbReference type="GO" id="GO:0005975">
    <property type="term" value="P:carbohydrate metabolic process"/>
    <property type="evidence" value="ECO:0007669"/>
    <property type="project" value="InterPro"/>
</dbReference>
<dbReference type="GO" id="GO:0004553">
    <property type="term" value="F:hydrolase activity, hydrolyzing O-glycosyl compounds"/>
    <property type="evidence" value="ECO:0007669"/>
    <property type="project" value="InterPro"/>
</dbReference>
<gene>
    <name evidence="3" type="ORF">TrLO_g12123</name>
</gene>
<evidence type="ECO:0000256" key="1">
    <source>
        <dbReference type="SAM" id="SignalP"/>
    </source>
</evidence>